<evidence type="ECO:0000313" key="3">
    <source>
        <dbReference type="EMBL" id="WCR02197.1"/>
    </source>
</evidence>
<organism evidence="2 4">
    <name type="scientific">Paracoccus saliphilus</name>
    <dbReference type="NCBI Taxonomy" id="405559"/>
    <lineage>
        <taxon>Bacteria</taxon>
        <taxon>Pseudomonadati</taxon>
        <taxon>Pseudomonadota</taxon>
        <taxon>Alphaproteobacteria</taxon>
        <taxon>Rhodobacterales</taxon>
        <taxon>Paracoccaceae</taxon>
        <taxon>Paracoccus</taxon>
    </lineage>
</organism>
<reference evidence="2 4" key="1">
    <citation type="submission" date="2017-01" db="EMBL/GenBank/DDBJ databases">
        <authorList>
            <person name="Varghese N."/>
            <person name="Submissions S."/>
        </authorList>
    </citation>
    <scope>NUCLEOTIDE SEQUENCE [LARGE SCALE GENOMIC DNA]</scope>
    <source>
        <strain evidence="2 4">DSM 18447</strain>
    </source>
</reference>
<dbReference type="InterPro" id="IPR002539">
    <property type="entry name" value="MaoC-like_dom"/>
</dbReference>
<evidence type="ECO:0000259" key="1">
    <source>
        <dbReference type="Pfam" id="PF01575"/>
    </source>
</evidence>
<dbReference type="SUPFAM" id="SSF54637">
    <property type="entry name" value="Thioesterase/thiol ester dehydrase-isomerase"/>
    <property type="match status" value="1"/>
</dbReference>
<dbReference type="PANTHER" id="PTHR42993">
    <property type="entry name" value="MAOC-LIKE DEHYDRATASE DOMAIN-CONTAINING PROTEIN"/>
    <property type="match status" value="1"/>
</dbReference>
<protein>
    <submittedName>
        <fullName evidence="2">Acyl dehydratase</fullName>
    </submittedName>
    <submittedName>
        <fullName evidence="3">MaoC family dehydratase</fullName>
    </submittedName>
</protein>
<proteinExistence type="predicted"/>
<dbReference type="InterPro" id="IPR029069">
    <property type="entry name" value="HotDog_dom_sf"/>
</dbReference>
<dbReference type="Pfam" id="PF01575">
    <property type="entry name" value="MaoC_dehydratas"/>
    <property type="match status" value="1"/>
</dbReference>
<dbReference type="Proteomes" id="UP001215549">
    <property type="component" value="Chromosome"/>
</dbReference>
<evidence type="ECO:0000313" key="5">
    <source>
        <dbReference type="Proteomes" id="UP001215549"/>
    </source>
</evidence>
<feature type="domain" description="MaoC-like" evidence="1">
    <location>
        <begin position="12"/>
        <end position="124"/>
    </location>
</feature>
<sequence length="156" mass="17284">MSSLQNALEHYQARIGSEIGESSWVTVDQQMVDTFAETTRDKQWIHIDPERAAKDTPFGGTIAHGFLTLSLASGFASECFKPRPGQVMGINYGLNKVRFLNPVKVGSRLRGKFTLQGISVRSDTELLRETLLTIEIEGAERPALVAEWLGISVFDD</sequence>
<dbReference type="AlphaFoldDB" id="A0AA45W566"/>
<gene>
    <name evidence="3" type="ORF">JHX88_14990</name>
    <name evidence="2" type="ORF">SAMN05421772_108117</name>
</gene>
<evidence type="ECO:0000313" key="2">
    <source>
        <dbReference type="EMBL" id="SIS91151.1"/>
    </source>
</evidence>
<name>A0AA45W566_9RHOB</name>
<dbReference type="RefSeq" id="WP_076526530.1">
    <property type="nucleotide sequence ID" value="NZ_CP067140.1"/>
</dbReference>
<dbReference type="Proteomes" id="UP000186216">
    <property type="component" value="Unassembled WGS sequence"/>
</dbReference>
<dbReference type="CDD" id="cd03450">
    <property type="entry name" value="NodN"/>
    <property type="match status" value="1"/>
</dbReference>
<dbReference type="EMBL" id="CP067140">
    <property type="protein sequence ID" value="WCR02197.1"/>
    <property type="molecule type" value="Genomic_DNA"/>
</dbReference>
<dbReference type="EMBL" id="FTOU01000008">
    <property type="protein sequence ID" value="SIS91151.1"/>
    <property type="molecule type" value="Genomic_DNA"/>
</dbReference>
<keyword evidence="5" id="KW-1185">Reference proteome</keyword>
<dbReference type="InterPro" id="IPR039375">
    <property type="entry name" value="NodN-like"/>
</dbReference>
<dbReference type="PANTHER" id="PTHR42993:SF1">
    <property type="entry name" value="MAOC-LIKE DEHYDRATASE DOMAIN-CONTAINING PROTEIN"/>
    <property type="match status" value="1"/>
</dbReference>
<evidence type="ECO:0000313" key="4">
    <source>
        <dbReference type="Proteomes" id="UP000186216"/>
    </source>
</evidence>
<accession>A0AA45W566</accession>
<dbReference type="Gene3D" id="3.10.129.10">
    <property type="entry name" value="Hotdog Thioesterase"/>
    <property type="match status" value="1"/>
</dbReference>
<reference evidence="3 5" key="2">
    <citation type="submission" date="2021-01" db="EMBL/GenBank/DDBJ databases">
        <title>Biogeographic distribution of Paracoccus.</title>
        <authorList>
            <person name="Hollensteiner J."/>
            <person name="Leineberger J."/>
            <person name="Brinkhoff T."/>
            <person name="Daniel R."/>
        </authorList>
    </citation>
    <scope>NUCLEOTIDE SEQUENCE [LARGE SCALE GENOMIC DNA]</scope>
    <source>
        <strain evidence="3 5">DSM 18447</strain>
    </source>
</reference>